<reference evidence="1 2" key="1">
    <citation type="journal article" date="2015" name="Nature">
        <title>rRNA introns, odd ribosomes, and small enigmatic genomes across a large radiation of phyla.</title>
        <authorList>
            <person name="Brown C.T."/>
            <person name="Hug L.A."/>
            <person name="Thomas B.C."/>
            <person name="Sharon I."/>
            <person name="Castelle C.J."/>
            <person name="Singh A."/>
            <person name="Wilkins M.J."/>
            <person name="Williams K.H."/>
            <person name="Banfield J.F."/>
        </authorList>
    </citation>
    <scope>NUCLEOTIDE SEQUENCE [LARGE SCALE GENOMIC DNA]</scope>
</reference>
<dbReference type="EMBL" id="LBVL01000008">
    <property type="protein sequence ID" value="KKQ85295.1"/>
    <property type="molecule type" value="Genomic_DNA"/>
</dbReference>
<dbReference type="STRING" id="1618570.UT08_C0008G0051"/>
<accession>A0A0G0LBQ7</accession>
<comment type="caution">
    <text evidence="1">The sequence shown here is derived from an EMBL/GenBank/DDBJ whole genome shotgun (WGS) entry which is preliminary data.</text>
</comment>
<gene>
    <name evidence="1" type="ORF">UT08_C0008G0051</name>
</gene>
<sequence>MILKSFTIRVTRYNTTAEDTHLKSPKVTRFKGSKSMLITGLATKDVMDMKNPVNIRVFIPLPKTIPDAILVTSHKEYVSMTK</sequence>
<proteinExistence type="predicted"/>
<organism evidence="1 2">
    <name type="scientific">Candidatus Woesebacteria bacterium GW2011_GWB1_38_8</name>
    <dbReference type="NCBI Taxonomy" id="1618570"/>
    <lineage>
        <taxon>Bacteria</taxon>
        <taxon>Candidatus Woeseibacteriota</taxon>
    </lineage>
</organism>
<evidence type="ECO:0000313" key="1">
    <source>
        <dbReference type="EMBL" id="KKQ85295.1"/>
    </source>
</evidence>
<protein>
    <submittedName>
        <fullName evidence="1">Uncharacterized protein</fullName>
    </submittedName>
</protein>
<dbReference type="AlphaFoldDB" id="A0A0G0LBQ7"/>
<evidence type="ECO:0000313" key="2">
    <source>
        <dbReference type="Proteomes" id="UP000034081"/>
    </source>
</evidence>
<name>A0A0G0LBQ7_9BACT</name>
<dbReference type="Proteomes" id="UP000034081">
    <property type="component" value="Unassembled WGS sequence"/>
</dbReference>